<dbReference type="InterPro" id="IPR036188">
    <property type="entry name" value="FAD/NAD-bd_sf"/>
</dbReference>
<dbReference type="OMA" id="EFFDNYQ"/>
<dbReference type="Gene3D" id="3.50.50.60">
    <property type="entry name" value="FAD/NAD(P)-binding domain"/>
    <property type="match status" value="1"/>
</dbReference>
<dbReference type="SUPFAM" id="SSF51905">
    <property type="entry name" value="FAD/NAD(P)-binding domain"/>
    <property type="match status" value="1"/>
</dbReference>
<dbReference type="GO" id="GO:0046592">
    <property type="term" value="F:polyamine oxidase activity"/>
    <property type="evidence" value="ECO:0007669"/>
    <property type="project" value="TreeGrafter"/>
</dbReference>
<dbReference type="Proteomes" id="UP000000311">
    <property type="component" value="Unassembled WGS sequence"/>
</dbReference>
<dbReference type="PANTHER" id="PTHR10742:SF398">
    <property type="entry name" value="AMINE OXIDASE DOMAIN-CONTAINING PROTEIN-RELATED"/>
    <property type="match status" value="1"/>
</dbReference>
<dbReference type="STRING" id="104421.E2A8M5"/>
<dbReference type="FunCoup" id="E2A8M5">
    <property type="interactions" value="91"/>
</dbReference>
<dbReference type="Gene3D" id="3.90.660.10">
    <property type="match status" value="1"/>
</dbReference>
<evidence type="ECO:0000313" key="3">
    <source>
        <dbReference type="Proteomes" id="UP000000311"/>
    </source>
</evidence>
<dbReference type="PROSITE" id="PS51257">
    <property type="entry name" value="PROKAR_LIPOPROTEIN"/>
    <property type="match status" value="1"/>
</dbReference>
<sequence>MSKKTKIIIVGAGPSGIAAACKLLEKGINDFVILEANNRIGGRICTQNFGENVVDLGAQWVHGEIGNVVFELASKHNLLSSFSILIDPAKHTFITGNGEVVPKDESSEALTIFFNIVDNSKENLEKETGSFGNYFVREYYKIFDENHFTSTTRAAEYLSWMEKTENSVECSDTWFDVSAKRLSEYWECEGDLLLNWKDRGYKTLFDLLSKKIPNPEECLPVMEKIEFEKVVTTIDYSSSKDVMVTTKDGSEYSATHVIFTGSLGVLKEKHSTMFVPSLPQKKQNAIKGLNIGTANKIFLEFSYIWWPENTASFDIIWPEEDKKEFLKTCGQSCEWLCDVFSLFTVAYQPNLLCAWIVGKNARHMETLSDVDVLDGLYLLLKRSFGKRYDVVKPTKILRSKWYTNEYFRGSYSFQSMISEQMDVKPKDLAEPIMMDGNKPVILFAGEATHDHYYSTVHGAVETGFREANRLIDFER</sequence>
<dbReference type="Pfam" id="PF01593">
    <property type="entry name" value="Amino_oxidase"/>
    <property type="match status" value="1"/>
</dbReference>
<name>E2A8M5_CAMFO</name>
<dbReference type="AlphaFoldDB" id="E2A8M5"/>
<dbReference type="InParanoid" id="E2A8M5"/>
<protein>
    <submittedName>
        <fullName evidence="2">Peroxisomal N(1)-acetyl-spermine/spermidine oxidase</fullName>
    </submittedName>
</protein>
<dbReference type="InterPro" id="IPR050281">
    <property type="entry name" value="Flavin_monoamine_oxidase"/>
</dbReference>
<evidence type="ECO:0000313" key="2">
    <source>
        <dbReference type="EMBL" id="EFN70212.1"/>
    </source>
</evidence>
<proteinExistence type="predicted"/>
<dbReference type="InterPro" id="IPR002937">
    <property type="entry name" value="Amino_oxidase"/>
</dbReference>
<reference evidence="2 3" key="1">
    <citation type="journal article" date="2010" name="Science">
        <title>Genomic comparison of the ants Camponotus floridanus and Harpegnathos saltator.</title>
        <authorList>
            <person name="Bonasio R."/>
            <person name="Zhang G."/>
            <person name="Ye C."/>
            <person name="Mutti N.S."/>
            <person name="Fang X."/>
            <person name="Qin N."/>
            <person name="Donahue G."/>
            <person name="Yang P."/>
            <person name="Li Q."/>
            <person name="Li C."/>
            <person name="Zhang P."/>
            <person name="Huang Z."/>
            <person name="Berger S.L."/>
            <person name="Reinberg D."/>
            <person name="Wang J."/>
            <person name="Liebig J."/>
        </authorList>
    </citation>
    <scope>NUCLEOTIDE SEQUENCE [LARGE SCALE GENOMIC DNA]</scope>
    <source>
        <strain evidence="3">C129</strain>
    </source>
</reference>
<keyword evidence="3" id="KW-1185">Reference proteome</keyword>
<organism evidence="3">
    <name type="scientific">Camponotus floridanus</name>
    <name type="common">Florida carpenter ant</name>
    <dbReference type="NCBI Taxonomy" id="104421"/>
    <lineage>
        <taxon>Eukaryota</taxon>
        <taxon>Metazoa</taxon>
        <taxon>Ecdysozoa</taxon>
        <taxon>Arthropoda</taxon>
        <taxon>Hexapoda</taxon>
        <taxon>Insecta</taxon>
        <taxon>Pterygota</taxon>
        <taxon>Neoptera</taxon>
        <taxon>Endopterygota</taxon>
        <taxon>Hymenoptera</taxon>
        <taxon>Apocrita</taxon>
        <taxon>Aculeata</taxon>
        <taxon>Formicoidea</taxon>
        <taxon>Formicidae</taxon>
        <taxon>Formicinae</taxon>
        <taxon>Camponotus</taxon>
    </lineage>
</organism>
<gene>
    <name evidence="2" type="ORF">EAG_14015</name>
</gene>
<evidence type="ECO:0000259" key="1">
    <source>
        <dbReference type="Pfam" id="PF01593"/>
    </source>
</evidence>
<accession>E2A8M5</accession>
<feature type="domain" description="Amine oxidase" evidence="1">
    <location>
        <begin position="15"/>
        <end position="471"/>
    </location>
</feature>
<dbReference type="OrthoDB" id="5046242at2759"/>
<dbReference type="SUPFAM" id="SSF54373">
    <property type="entry name" value="FAD-linked reductases, C-terminal domain"/>
    <property type="match status" value="1"/>
</dbReference>
<dbReference type="PANTHER" id="PTHR10742">
    <property type="entry name" value="FLAVIN MONOAMINE OXIDASE"/>
    <property type="match status" value="1"/>
</dbReference>
<dbReference type="EMBL" id="GL437652">
    <property type="protein sequence ID" value="EFN70212.1"/>
    <property type="molecule type" value="Genomic_DNA"/>
</dbReference>